<evidence type="ECO:0000313" key="1">
    <source>
        <dbReference type="EMBL" id="TWT34123.1"/>
    </source>
</evidence>
<reference evidence="1 2" key="1">
    <citation type="submission" date="2019-02" db="EMBL/GenBank/DDBJ databases">
        <title>Deep-cultivation of Planctomycetes and their phenomic and genomic characterization uncovers novel biology.</title>
        <authorList>
            <person name="Wiegand S."/>
            <person name="Jogler M."/>
            <person name="Boedeker C."/>
            <person name="Pinto D."/>
            <person name="Vollmers J."/>
            <person name="Rivas-Marin E."/>
            <person name="Kohn T."/>
            <person name="Peeters S.H."/>
            <person name="Heuer A."/>
            <person name="Rast P."/>
            <person name="Oberbeckmann S."/>
            <person name="Bunk B."/>
            <person name="Jeske O."/>
            <person name="Meyerdierks A."/>
            <person name="Storesund J.E."/>
            <person name="Kallscheuer N."/>
            <person name="Luecker S."/>
            <person name="Lage O.M."/>
            <person name="Pohl T."/>
            <person name="Merkel B.J."/>
            <person name="Hornburger P."/>
            <person name="Mueller R.-W."/>
            <person name="Bruemmer F."/>
            <person name="Labrenz M."/>
            <person name="Spormann A.M."/>
            <person name="Op Den Camp H."/>
            <person name="Overmann J."/>
            <person name="Amann R."/>
            <person name="Jetten M.S.M."/>
            <person name="Mascher T."/>
            <person name="Medema M.H."/>
            <person name="Devos D.P."/>
            <person name="Kaster A.-K."/>
            <person name="Ovreas L."/>
            <person name="Rohde M."/>
            <person name="Galperin M.Y."/>
            <person name="Jogler C."/>
        </authorList>
    </citation>
    <scope>NUCLEOTIDE SEQUENCE [LARGE SCALE GENOMIC DNA]</scope>
    <source>
        <strain evidence="1 2">Enr8</strain>
    </source>
</reference>
<gene>
    <name evidence="1" type="ORF">Enr8_15160</name>
</gene>
<sequence>MGGQLSKVECAVSLDGEFAQLQQVLFDLADHGRKRSYAEWLTQQGDPRGAFLNAVLDDWDAGQETLADGEIAPVWQDVCGVTLLQKLRAGKLDDLAAGCWQRSAITDG</sequence>
<protein>
    <submittedName>
        <fullName evidence="1">Uncharacterized protein</fullName>
    </submittedName>
</protein>
<name>A0A5C5V838_9BACT</name>
<evidence type="ECO:0000313" key="2">
    <source>
        <dbReference type="Proteomes" id="UP000318878"/>
    </source>
</evidence>
<dbReference type="RefSeq" id="WP_146430070.1">
    <property type="nucleotide sequence ID" value="NZ_SJPF01000002.1"/>
</dbReference>
<dbReference type="Proteomes" id="UP000318878">
    <property type="component" value="Unassembled WGS sequence"/>
</dbReference>
<keyword evidence="2" id="KW-1185">Reference proteome</keyword>
<proteinExistence type="predicted"/>
<accession>A0A5C5V838</accession>
<dbReference type="AlphaFoldDB" id="A0A5C5V838"/>
<comment type="caution">
    <text evidence="1">The sequence shown here is derived from an EMBL/GenBank/DDBJ whole genome shotgun (WGS) entry which is preliminary data.</text>
</comment>
<organism evidence="1 2">
    <name type="scientific">Blastopirellula retiformator</name>
    <dbReference type="NCBI Taxonomy" id="2527970"/>
    <lineage>
        <taxon>Bacteria</taxon>
        <taxon>Pseudomonadati</taxon>
        <taxon>Planctomycetota</taxon>
        <taxon>Planctomycetia</taxon>
        <taxon>Pirellulales</taxon>
        <taxon>Pirellulaceae</taxon>
        <taxon>Blastopirellula</taxon>
    </lineage>
</organism>
<dbReference type="EMBL" id="SJPF01000002">
    <property type="protein sequence ID" value="TWT34123.1"/>
    <property type="molecule type" value="Genomic_DNA"/>
</dbReference>